<organism evidence="2 3">
    <name type="scientific">Cordylochernes scorpioides</name>
    <dbReference type="NCBI Taxonomy" id="51811"/>
    <lineage>
        <taxon>Eukaryota</taxon>
        <taxon>Metazoa</taxon>
        <taxon>Ecdysozoa</taxon>
        <taxon>Arthropoda</taxon>
        <taxon>Chelicerata</taxon>
        <taxon>Arachnida</taxon>
        <taxon>Pseudoscorpiones</taxon>
        <taxon>Cheliferoidea</taxon>
        <taxon>Chernetidae</taxon>
        <taxon>Cordylochernes</taxon>
    </lineage>
</organism>
<accession>A0ABY6L839</accession>
<proteinExistence type="predicted"/>
<feature type="region of interest" description="Disordered" evidence="1">
    <location>
        <begin position="286"/>
        <end position="310"/>
    </location>
</feature>
<reference evidence="2 3" key="1">
    <citation type="submission" date="2022-01" db="EMBL/GenBank/DDBJ databases">
        <title>A chromosomal length assembly of Cordylochernes scorpioides.</title>
        <authorList>
            <person name="Zeh D."/>
            <person name="Zeh J."/>
        </authorList>
    </citation>
    <scope>NUCLEOTIDE SEQUENCE [LARGE SCALE GENOMIC DNA]</scope>
    <source>
        <strain evidence="2">IN4F17</strain>
        <tissue evidence="2">Whole Body</tissue>
    </source>
</reference>
<gene>
    <name evidence="2" type="ORF">LAZ67_14002494</name>
</gene>
<dbReference type="Proteomes" id="UP001235939">
    <property type="component" value="Chromosome 14"/>
</dbReference>
<sequence>MEYLCNSGYKKLHGTPVNHPCTPGGRPQTLGNVTELWRSRRLQGRETNLEPFSQRIKIEDDHRATVRGSYLPCHCQRDPSTFSGDGNINPGQWLKEYERVSKYNRWDEIMKLANVVFYLNETAGRWFHNKKNHSTREDALKTHSAVCLDCRRILLDVPRKFRSQEHRRPRNPASHRSRRFLVSATSCSHYKGNFGGHIPVIGGKGIQTVDEILKFCRHLATVKQRRIGRTKFSRLSNVMPILCVDDSDNLAGLIRRIVREKIIKVFSAPEVVNPFRKVNALEQAEGRSQPCSPTYETTNQRGATTTTHAL</sequence>
<evidence type="ECO:0000313" key="2">
    <source>
        <dbReference type="EMBL" id="UYV76939.1"/>
    </source>
</evidence>
<evidence type="ECO:0000313" key="3">
    <source>
        <dbReference type="Proteomes" id="UP001235939"/>
    </source>
</evidence>
<evidence type="ECO:0000256" key="1">
    <source>
        <dbReference type="SAM" id="MobiDB-lite"/>
    </source>
</evidence>
<dbReference type="EMBL" id="CP092876">
    <property type="protein sequence ID" value="UYV76939.1"/>
    <property type="molecule type" value="Genomic_DNA"/>
</dbReference>
<name>A0ABY6L839_9ARAC</name>
<feature type="compositionally biased region" description="Polar residues" evidence="1">
    <location>
        <begin position="289"/>
        <end position="310"/>
    </location>
</feature>
<keyword evidence="3" id="KW-1185">Reference proteome</keyword>
<protein>
    <submittedName>
        <fullName evidence="2">Uncharacterized protein</fullName>
    </submittedName>
</protein>